<dbReference type="GO" id="GO:0000166">
    <property type="term" value="F:nucleotide binding"/>
    <property type="evidence" value="ECO:0007669"/>
    <property type="project" value="UniProtKB-KW"/>
</dbReference>
<dbReference type="Proteomes" id="UP000827284">
    <property type="component" value="Unassembled WGS sequence"/>
</dbReference>
<dbReference type="InterPro" id="IPR032828">
    <property type="entry name" value="PolyA_RNA-bd"/>
</dbReference>
<evidence type="ECO:0000256" key="6">
    <source>
        <dbReference type="SAM" id="MobiDB-lite"/>
    </source>
</evidence>
<dbReference type="Gene3D" id="1.10.3090.10">
    <property type="entry name" value="cca-adding enzyme, domain 2"/>
    <property type="match status" value="1"/>
</dbReference>
<gene>
    <name evidence="9" type="ORF">EMPS_07044</name>
</gene>
<dbReference type="FunFam" id="3.30.460.10:FF:000019">
    <property type="entry name" value="tRNA nucleotidyltransferase cca2"/>
    <property type="match status" value="1"/>
</dbReference>
<feature type="compositionally biased region" description="Polar residues" evidence="6">
    <location>
        <begin position="25"/>
        <end position="47"/>
    </location>
</feature>
<evidence type="ECO:0000313" key="10">
    <source>
        <dbReference type="Proteomes" id="UP000827284"/>
    </source>
</evidence>
<dbReference type="PANTHER" id="PTHR13734:SF5">
    <property type="entry name" value="CCA TRNA NUCLEOTIDYLTRANSFERASE, MITOCHONDRIAL"/>
    <property type="match status" value="1"/>
</dbReference>
<evidence type="ECO:0000256" key="1">
    <source>
        <dbReference type="ARBA" id="ARBA00007265"/>
    </source>
</evidence>
<dbReference type="AlphaFoldDB" id="A0A9P3HDN6"/>
<protein>
    <recommendedName>
        <fullName evidence="11">Poly A polymerase head domain-containing protein</fullName>
    </recommendedName>
</protein>
<dbReference type="GO" id="GO:0001680">
    <property type="term" value="P:tRNA 3'-terminal CCA addition"/>
    <property type="evidence" value="ECO:0007669"/>
    <property type="project" value="UniProtKB-ARBA"/>
</dbReference>
<accession>A0A9P3HDN6</accession>
<keyword evidence="2 5" id="KW-0808">Transferase</keyword>
<dbReference type="SUPFAM" id="SSF81891">
    <property type="entry name" value="Poly A polymerase C-terminal region-like"/>
    <property type="match status" value="2"/>
</dbReference>
<dbReference type="Pfam" id="PF01743">
    <property type="entry name" value="PolyA_pol"/>
    <property type="match status" value="1"/>
</dbReference>
<dbReference type="PANTHER" id="PTHR13734">
    <property type="entry name" value="TRNA-NUCLEOTIDYLTRANSFERASE"/>
    <property type="match status" value="1"/>
</dbReference>
<evidence type="ECO:0000256" key="4">
    <source>
        <dbReference type="ARBA" id="ARBA00022884"/>
    </source>
</evidence>
<dbReference type="GO" id="GO:0052927">
    <property type="term" value="F:CC tRNA cytidylyltransferase activity"/>
    <property type="evidence" value="ECO:0007669"/>
    <property type="project" value="TreeGrafter"/>
</dbReference>
<keyword evidence="10" id="KW-1185">Reference proteome</keyword>
<name>A0A9P3HDN6_9FUNG</name>
<evidence type="ECO:0000256" key="3">
    <source>
        <dbReference type="ARBA" id="ARBA00022741"/>
    </source>
</evidence>
<sequence length="667" mass="75300">MLIAIKRPFSFNRSALRGATSRLFSNKPQQANHAPSQKPQGNKSPQPTAFVPSFRRTPVPFERTRKSSEPTQQFYTGPMSAMSLNGLSLNNSTAGRSMQIQLTEQEERICEILDNVAKSYVQKGGKKVELRIAGGWVRDKLLGLSCHDLDIGVDTMMGYDFATLVNEFRSSQGHQKRAIAKIATNPDRSKHLETATMVVEGMPLDFVNLRSEVYDDVSRIPTEIQFGTPEEDAYRRDITINALFYNIHTRQVEDYTGKGLEDLQSGLVRTPLAAFNTFSQDPLRVMRCVRFASRFNFRIADDAKEAILDPRIKEVLKTKISKERIGAELDKMIDDGAGRSIAIRLLHDLSLYDVVFPPPVVENIPKGTSDVTGSIGETDEAFKLVWIMEWLLKINPSLETEESLKDRVFQAEVDQGQESLLAQSRGAPFATHLNPLIITMSSPLIPQITPKEDEFPEKQCARSLVLSGMVYPYRTMDAIVNKKHMSGATWSLRYGLKCKNLDIEIVTKLMQSMETVRRAVDSVTQSTEQLDELGMQKERADMGMAIRDVGFVAIIGKKWPCAFLLGLGAELLPKFESLRQGVLDDESKSTMAKYNNFLSKAATYHIDHCFSWKHIVDGNELMKLLSVKPGQKTTEYLRHVMYWQLQHLGSSKEECEAWILENRQLFT</sequence>
<evidence type="ECO:0000256" key="2">
    <source>
        <dbReference type="ARBA" id="ARBA00022679"/>
    </source>
</evidence>
<dbReference type="InterPro" id="IPR002646">
    <property type="entry name" value="PolA_pol_head_dom"/>
</dbReference>
<keyword evidence="4 5" id="KW-0694">RNA-binding</keyword>
<feature type="domain" description="tRNA nucleotidyltransferase/poly(A) polymerase RNA and SrmB- binding" evidence="8">
    <location>
        <begin position="296"/>
        <end position="357"/>
    </location>
</feature>
<dbReference type="EMBL" id="BQFW01000009">
    <property type="protein sequence ID" value="GJJ74686.1"/>
    <property type="molecule type" value="Genomic_DNA"/>
</dbReference>
<dbReference type="OrthoDB" id="445712at2759"/>
<evidence type="ECO:0000256" key="5">
    <source>
        <dbReference type="RuleBase" id="RU003953"/>
    </source>
</evidence>
<dbReference type="Pfam" id="PF12627">
    <property type="entry name" value="PolyA_pol_RNAbd"/>
    <property type="match status" value="1"/>
</dbReference>
<dbReference type="GO" id="GO:0052929">
    <property type="term" value="F:ATP:3'-cytidine-cytidine-tRNA adenylyltransferase activity"/>
    <property type="evidence" value="ECO:0007669"/>
    <property type="project" value="TreeGrafter"/>
</dbReference>
<comment type="caution">
    <text evidence="9">The sequence shown here is derived from an EMBL/GenBank/DDBJ whole genome shotgun (WGS) entry which is preliminary data.</text>
</comment>
<evidence type="ECO:0008006" key="11">
    <source>
        <dbReference type="Google" id="ProtNLM"/>
    </source>
</evidence>
<organism evidence="9 10">
    <name type="scientific">Entomortierella parvispora</name>
    <dbReference type="NCBI Taxonomy" id="205924"/>
    <lineage>
        <taxon>Eukaryota</taxon>
        <taxon>Fungi</taxon>
        <taxon>Fungi incertae sedis</taxon>
        <taxon>Mucoromycota</taxon>
        <taxon>Mortierellomycotina</taxon>
        <taxon>Mortierellomycetes</taxon>
        <taxon>Mortierellales</taxon>
        <taxon>Mortierellaceae</taxon>
        <taxon>Entomortierella</taxon>
    </lineage>
</organism>
<evidence type="ECO:0000259" key="8">
    <source>
        <dbReference type="Pfam" id="PF12627"/>
    </source>
</evidence>
<dbReference type="CDD" id="cd05398">
    <property type="entry name" value="NT_ClassII-CCAase"/>
    <property type="match status" value="1"/>
</dbReference>
<dbReference type="GO" id="GO:0005739">
    <property type="term" value="C:mitochondrion"/>
    <property type="evidence" value="ECO:0007669"/>
    <property type="project" value="UniProtKB-ARBA"/>
</dbReference>
<dbReference type="GO" id="GO:0003723">
    <property type="term" value="F:RNA binding"/>
    <property type="evidence" value="ECO:0007669"/>
    <property type="project" value="UniProtKB-KW"/>
</dbReference>
<keyword evidence="3" id="KW-0547">Nucleotide-binding</keyword>
<feature type="region of interest" description="Disordered" evidence="6">
    <location>
        <begin position="25"/>
        <end position="56"/>
    </location>
</feature>
<reference evidence="9" key="2">
    <citation type="journal article" date="2022" name="Microbiol. Resour. Announc.">
        <title>Whole-Genome Sequence of Entomortierella parvispora E1425, a Mucoromycotan Fungus Associated with Burkholderiaceae-Related Endosymbiotic Bacteria.</title>
        <authorList>
            <person name="Herlambang A."/>
            <person name="Guo Y."/>
            <person name="Takashima Y."/>
            <person name="Narisawa K."/>
            <person name="Ohta H."/>
            <person name="Nishizawa T."/>
        </authorList>
    </citation>
    <scope>NUCLEOTIDE SEQUENCE</scope>
    <source>
        <strain evidence="9">E1425</strain>
    </source>
</reference>
<comment type="similarity">
    <text evidence="1 5">Belongs to the tRNA nucleotidyltransferase/poly(A) polymerase family.</text>
</comment>
<proteinExistence type="inferred from homology"/>
<reference evidence="9" key="1">
    <citation type="submission" date="2021-11" db="EMBL/GenBank/DDBJ databases">
        <authorList>
            <person name="Herlambang A."/>
            <person name="Guo Y."/>
            <person name="Takashima Y."/>
            <person name="Nishizawa T."/>
        </authorList>
    </citation>
    <scope>NUCLEOTIDE SEQUENCE</scope>
    <source>
        <strain evidence="9">E1425</strain>
    </source>
</reference>
<dbReference type="SUPFAM" id="SSF81301">
    <property type="entry name" value="Nucleotidyltransferase"/>
    <property type="match status" value="1"/>
</dbReference>
<dbReference type="Gene3D" id="3.30.460.10">
    <property type="entry name" value="Beta Polymerase, domain 2"/>
    <property type="match status" value="1"/>
</dbReference>
<dbReference type="InterPro" id="IPR043519">
    <property type="entry name" value="NT_sf"/>
</dbReference>
<feature type="domain" description="Poly A polymerase head" evidence="7">
    <location>
        <begin position="130"/>
        <end position="269"/>
    </location>
</feature>
<evidence type="ECO:0000313" key="9">
    <source>
        <dbReference type="EMBL" id="GJJ74686.1"/>
    </source>
</evidence>
<evidence type="ECO:0000259" key="7">
    <source>
        <dbReference type="Pfam" id="PF01743"/>
    </source>
</evidence>